<evidence type="ECO:0008006" key="4">
    <source>
        <dbReference type="Google" id="ProtNLM"/>
    </source>
</evidence>
<reference evidence="3" key="1">
    <citation type="journal article" date="2019" name="Int. J. Syst. Evol. Microbiol.">
        <title>The Global Catalogue of Microorganisms (GCM) 10K type strain sequencing project: providing services to taxonomists for standard genome sequencing and annotation.</title>
        <authorList>
            <consortium name="The Broad Institute Genomics Platform"/>
            <consortium name="The Broad Institute Genome Sequencing Center for Infectious Disease"/>
            <person name="Wu L."/>
            <person name="Ma J."/>
        </authorList>
    </citation>
    <scope>NUCLEOTIDE SEQUENCE [LARGE SCALE GENOMIC DNA]</scope>
    <source>
        <strain evidence="3">CGMCC 4.1648</strain>
    </source>
</reference>
<dbReference type="EMBL" id="JBHSJD010000007">
    <property type="protein sequence ID" value="MFC5022871.1"/>
    <property type="molecule type" value="Genomic_DNA"/>
</dbReference>
<dbReference type="RefSeq" id="WP_345690455.1">
    <property type="nucleotide sequence ID" value="NZ_BAABIT010000001.1"/>
</dbReference>
<evidence type="ECO:0000313" key="2">
    <source>
        <dbReference type="EMBL" id="MFC5022871.1"/>
    </source>
</evidence>
<evidence type="ECO:0000256" key="1">
    <source>
        <dbReference type="SAM" id="MobiDB-lite"/>
    </source>
</evidence>
<proteinExistence type="predicted"/>
<evidence type="ECO:0000313" key="3">
    <source>
        <dbReference type="Proteomes" id="UP001595829"/>
    </source>
</evidence>
<organism evidence="2 3">
    <name type="scientific">Streptomyces coeruleoprunus</name>
    <dbReference type="NCBI Taxonomy" id="285563"/>
    <lineage>
        <taxon>Bacteria</taxon>
        <taxon>Bacillati</taxon>
        <taxon>Actinomycetota</taxon>
        <taxon>Actinomycetes</taxon>
        <taxon>Kitasatosporales</taxon>
        <taxon>Streptomycetaceae</taxon>
        <taxon>Streptomyces</taxon>
    </lineage>
</organism>
<keyword evidence="3" id="KW-1185">Reference proteome</keyword>
<comment type="caution">
    <text evidence="2">The sequence shown here is derived from an EMBL/GenBank/DDBJ whole genome shotgun (WGS) entry which is preliminary data.</text>
</comment>
<protein>
    <recommendedName>
        <fullName evidence="4">Secreted protein</fullName>
    </recommendedName>
</protein>
<name>A0ABV9XCG8_9ACTN</name>
<sequence length="72" mass="7601">MIATALVLLFLAAWLMLGFHGSHSRTSDLCDEPPSATARHTARPECASLTTDPPTPTPGHHHGHGHTAVTVP</sequence>
<accession>A0ABV9XCG8</accession>
<gene>
    <name evidence="2" type="ORF">ACFPM3_12090</name>
</gene>
<feature type="region of interest" description="Disordered" evidence="1">
    <location>
        <begin position="23"/>
        <end position="72"/>
    </location>
</feature>
<dbReference type="Proteomes" id="UP001595829">
    <property type="component" value="Unassembled WGS sequence"/>
</dbReference>